<evidence type="ECO:0000256" key="1">
    <source>
        <dbReference type="SAM" id="MobiDB-lite"/>
    </source>
</evidence>
<sequence>MNKRDISSITLNKTAPFSQESSSINSTSTNSEGSSVFILESQATIDINDSTLNQVSTPLPADFNSEIVASIDGMSKTFGLIENFNFSTSEISISLTGTNLAMSDGPILPSQNTVGFNSSFTLVSSAVNDNSEQTSTFQRLESSAVFSMLFSTFSTDSISFDTNIDLNKTEKSISFETPTSQLTKSINSPNISQTIISTMTSNPSGIPQNQANEMLSVSPLSIQSQSDSFGMEFSSEVSILINHGHSVSDFSKPSSFDISISSKTEVFLDHSIDTLTSQSFQNEDLIEKSQSIKLTETSKTILHDRRSIDLDSNNAPINFDIADAQKKVSEFQDHMRLLKKMGESTQTVELAQSSNKNGNQMTKIQNAVDSDKTKTSVLSNSPLINMNKPQPSQMESHELSKNPNYYPNDEKYQYYINQYGNRIIYTFDQNNQDKNDDPFYIPEYERENLQKIPSTGNQNIQIPQQRFDEENEYYYPNYPENSFSPLENNPKISKIRNPQTSTFTYSSSNLNYNLENSNPPQVTEYPPSLSKNTGSVYLFSSEPSRRSYTLTSISTKLSAYSCQLPNCQTSSEFTGNYICIEDSCNIIPTGTKTTLTTQTIPSNPYYPSNSQTNTSSKSYALTTSLSPNSSSQCYQLSCNYNVNKTTNFNSLTKTVTSTRMFTATNFYSPNEDRYVQNSSVSRVYQSKKPIILTVVKTVTATLSTTVYKNIVTTITYNNVYDNQDYDYFGDSFNKTESRIPTLSSDLMGISYAQNTKDYGYLESHYISTSTKTTQITYSKTNDYKYTNPSTGSEYNNPSSQKFSSIKTRYIPIYNVNPYLKTASEFTSSYTSMTNGQNSSVSQYSSSLIVTVTKNNFIFIQPGVYFDDIDTQFNGNSVNSGNSMLSKAEDPSFRLNNPSLITNGKTELQEYDLNGKSNETEMITRTVKSIKELRQSPNIENMLKNNTITTPELSLSTTNGVIFSAIDIDYSSKASGKNDTVVSEAGVSKSTSKPTSTKAFFSTMELIPVTINKSSVIIITIDGPERPTPSGEMKSISAKTIVGYGLAESSQGSVLDSKKSDISINNGADSKQESITSSETLVPSWNIQDLTTTAKSDESSKLKNSIHSAKTTATITTSNSLLSEVVPRTLDSSFLNGFISTLSIIIDGGESEKDSTSSRMNTTTNNGQQNPRSSASFIESTPTAITSNRSIPSTLSEDETNSIASEKLNSRLQNAIMIKQLNGNYAESRLTKLVLEKISNSSTIEAITIDVDYFTKTSDDFEPTPIQINEESFTTTKTTEQIIYEEQNQITAPISNDFGNLEELMEAFNRFSLAAAPFQEVMAF</sequence>
<feature type="region of interest" description="Disordered" evidence="1">
    <location>
        <begin position="369"/>
        <end position="406"/>
    </location>
</feature>
<name>A0A1R0H0H9_9FUNG</name>
<protein>
    <submittedName>
        <fullName evidence="2">Uncharacterized protein</fullName>
    </submittedName>
</protein>
<feature type="compositionally biased region" description="Polar residues" evidence="1">
    <location>
        <begin position="1166"/>
        <end position="1194"/>
    </location>
</feature>
<evidence type="ECO:0000313" key="3">
    <source>
        <dbReference type="Proteomes" id="UP000187455"/>
    </source>
</evidence>
<comment type="caution">
    <text evidence="2">The sequence shown here is derived from an EMBL/GenBank/DDBJ whole genome shotgun (WGS) entry which is preliminary data.</text>
</comment>
<feature type="compositionally biased region" description="Polar residues" evidence="1">
    <location>
        <begin position="375"/>
        <end position="394"/>
    </location>
</feature>
<reference evidence="2 3" key="1">
    <citation type="journal article" date="2016" name="Mol. Biol. Evol.">
        <title>Genome-Wide Survey of Gut Fungi (Harpellales) Reveals the First Horizontally Transferred Ubiquitin Gene from a Mosquito Host.</title>
        <authorList>
            <person name="Wang Y."/>
            <person name="White M.M."/>
            <person name="Kvist S."/>
            <person name="Moncalvo J.M."/>
        </authorList>
    </citation>
    <scope>NUCLEOTIDE SEQUENCE [LARGE SCALE GENOMIC DNA]</scope>
    <source>
        <strain evidence="2 3">ALG-7-W6</strain>
    </source>
</reference>
<organism evidence="2 3">
    <name type="scientific">Smittium mucronatum</name>
    <dbReference type="NCBI Taxonomy" id="133383"/>
    <lineage>
        <taxon>Eukaryota</taxon>
        <taxon>Fungi</taxon>
        <taxon>Fungi incertae sedis</taxon>
        <taxon>Zoopagomycota</taxon>
        <taxon>Kickxellomycotina</taxon>
        <taxon>Harpellomycetes</taxon>
        <taxon>Harpellales</taxon>
        <taxon>Legeriomycetaceae</taxon>
        <taxon>Smittium</taxon>
    </lineage>
</organism>
<evidence type="ECO:0000313" key="2">
    <source>
        <dbReference type="EMBL" id="OLY82637.1"/>
    </source>
</evidence>
<dbReference type="Proteomes" id="UP000187455">
    <property type="component" value="Unassembled WGS sequence"/>
</dbReference>
<dbReference type="EMBL" id="LSSL01001351">
    <property type="protein sequence ID" value="OLY82637.1"/>
    <property type="molecule type" value="Genomic_DNA"/>
</dbReference>
<feature type="region of interest" description="Disordered" evidence="1">
    <location>
        <begin position="1149"/>
        <end position="1200"/>
    </location>
</feature>
<keyword evidence="3" id="KW-1185">Reference proteome</keyword>
<accession>A0A1R0H0H9</accession>
<proteinExistence type="predicted"/>
<gene>
    <name evidence="2" type="ORF">AYI68_g3237</name>
</gene>